<evidence type="ECO:0000256" key="1">
    <source>
        <dbReference type="SAM" id="SignalP"/>
    </source>
</evidence>
<evidence type="ECO:0000313" key="3">
    <source>
        <dbReference type="Proteomes" id="UP001431783"/>
    </source>
</evidence>
<name>A0AAW1UD09_9CUCU</name>
<gene>
    <name evidence="2" type="ORF">WA026_013225</name>
</gene>
<organism evidence="2 3">
    <name type="scientific">Henosepilachna vigintioctopunctata</name>
    <dbReference type="NCBI Taxonomy" id="420089"/>
    <lineage>
        <taxon>Eukaryota</taxon>
        <taxon>Metazoa</taxon>
        <taxon>Ecdysozoa</taxon>
        <taxon>Arthropoda</taxon>
        <taxon>Hexapoda</taxon>
        <taxon>Insecta</taxon>
        <taxon>Pterygota</taxon>
        <taxon>Neoptera</taxon>
        <taxon>Endopterygota</taxon>
        <taxon>Coleoptera</taxon>
        <taxon>Polyphaga</taxon>
        <taxon>Cucujiformia</taxon>
        <taxon>Coccinelloidea</taxon>
        <taxon>Coccinellidae</taxon>
        <taxon>Epilachninae</taxon>
        <taxon>Epilachnini</taxon>
        <taxon>Henosepilachna</taxon>
    </lineage>
</organism>
<dbReference type="Proteomes" id="UP001431783">
    <property type="component" value="Unassembled WGS sequence"/>
</dbReference>
<feature type="chain" id="PRO_5043743949" evidence="1">
    <location>
        <begin position="25"/>
        <end position="96"/>
    </location>
</feature>
<reference evidence="2 3" key="1">
    <citation type="submission" date="2023-03" db="EMBL/GenBank/DDBJ databases">
        <title>Genome insight into feeding habits of ladybird beetles.</title>
        <authorList>
            <person name="Li H.-S."/>
            <person name="Huang Y.-H."/>
            <person name="Pang H."/>
        </authorList>
    </citation>
    <scope>NUCLEOTIDE SEQUENCE [LARGE SCALE GENOMIC DNA]</scope>
    <source>
        <strain evidence="2">SYSU_2023b</strain>
        <tissue evidence="2">Whole body</tissue>
    </source>
</reference>
<protein>
    <submittedName>
        <fullName evidence="2">Uncharacterized protein</fullName>
    </submittedName>
</protein>
<keyword evidence="3" id="KW-1185">Reference proteome</keyword>
<dbReference type="Pfam" id="PF16086">
    <property type="entry name" value="DUF4816"/>
    <property type="match status" value="1"/>
</dbReference>
<comment type="caution">
    <text evidence="2">The sequence shown here is derived from an EMBL/GenBank/DDBJ whole genome shotgun (WGS) entry which is preliminary data.</text>
</comment>
<sequence>MRVNTLWCSLIIFEVWLLITVASAAPKSDKIHLTDGIDIGGIWKTKMHWKAHWVKHWEARQMWVPIWRKIWTPVEMKEWVPLPPPAKSRHWNMPSY</sequence>
<dbReference type="InterPro" id="IPR032134">
    <property type="entry name" value="DUF4816"/>
</dbReference>
<proteinExistence type="predicted"/>
<accession>A0AAW1UD09</accession>
<dbReference type="EMBL" id="JARQZJ010000066">
    <property type="protein sequence ID" value="KAK9880894.1"/>
    <property type="molecule type" value="Genomic_DNA"/>
</dbReference>
<dbReference type="AlphaFoldDB" id="A0AAW1UD09"/>
<evidence type="ECO:0000313" key="2">
    <source>
        <dbReference type="EMBL" id="KAK9880894.1"/>
    </source>
</evidence>
<feature type="signal peptide" evidence="1">
    <location>
        <begin position="1"/>
        <end position="24"/>
    </location>
</feature>
<keyword evidence="1" id="KW-0732">Signal</keyword>